<dbReference type="EMBL" id="JAYMYQ010000004">
    <property type="protein sequence ID" value="KAK7337698.1"/>
    <property type="molecule type" value="Genomic_DNA"/>
</dbReference>
<comment type="caution">
    <text evidence="1">The sequence shown here is derived from an EMBL/GenBank/DDBJ whole genome shotgun (WGS) entry which is preliminary data.</text>
</comment>
<protein>
    <submittedName>
        <fullName evidence="1">Uncharacterized protein</fullName>
    </submittedName>
</protein>
<name>A0AAN9QNJ3_CANGL</name>
<reference evidence="1 2" key="1">
    <citation type="submission" date="2024-01" db="EMBL/GenBank/DDBJ databases">
        <title>The genomes of 5 underutilized Papilionoideae crops provide insights into root nodulation and disease resistanc.</title>
        <authorList>
            <person name="Jiang F."/>
        </authorList>
    </citation>
    <scope>NUCLEOTIDE SEQUENCE [LARGE SCALE GENOMIC DNA]</scope>
    <source>
        <strain evidence="1">LVBAO_FW01</strain>
        <tissue evidence="1">Leaves</tissue>
    </source>
</reference>
<gene>
    <name evidence="1" type="ORF">VNO77_18283</name>
</gene>
<accession>A0AAN9QNJ3</accession>
<dbReference type="AlphaFoldDB" id="A0AAN9QNJ3"/>
<dbReference type="Proteomes" id="UP001367508">
    <property type="component" value="Unassembled WGS sequence"/>
</dbReference>
<evidence type="ECO:0000313" key="1">
    <source>
        <dbReference type="EMBL" id="KAK7337698.1"/>
    </source>
</evidence>
<sequence length="70" mass="7794">MIHTIKILKKNAEASVEYNSIKSTSFIALENLMIPVQLLLSLYQLSILSATEDVLLSMKMASIENLGQLK</sequence>
<proteinExistence type="predicted"/>
<evidence type="ECO:0000313" key="2">
    <source>
        <dbReference type="Proteomes" id="UP001367508"/>
    </source>
</evidence>
<keyword evidence="2" id="KW-1185">Reference proteome</keyword>
<organism evidence="1 2">
    <name type="scientific">Canavalia gladiata</name>
    <name type="common">Sword bean</name>
    <name type="synonym">Dolichos gladiatus</name>
    <dbReference type="NCBI Taxonomy" id="3824"/>
    <lineage>
        <taxon>Eukaryota</taxon>
        <taxon>Viridiplantae</taxon>
        <taxon>Streptophyta</taxon>
        <taxon>Embryophyta</taxon>
        <taxon>Tracheophyta</taxon>
        <taxon>Spermatophyta</taxon>
        <taxon>Magnoliopsida</taxon>
        <taxon>eudicotyledons</taxon>
        <taxon>Gunneridae</taxon>
        <taxon>Pentapetalae</taxon>
        <taxon>rosids</taxon>
        <taxon>fabids</taxon>
        <taxon>Fabales</taxon>
        <taxon>Fabaceae</taxon>
        <taxon>Papilionoideae</taxon>
        <taxon>50 kb inversion clade</taxon>
        <taxon>NPAAA clade</taxon>
        <taxon>indigoferoid/millettioid clade</taxon>
        <taxon>Phaseoleae</taxon>
        <taxon>Canavalia</taxon>
    </lineage>
</organism>